<feature type="domain" description="Ig-like" evidence="5">
    <location>
        <begin position="192"/>
        <end position="277"/>
    </location>
</feature>
<dbReference type="AlphaFoldDB" id="A0A8C8W4A6"/>
<dbReference type="InterPro" id="IPR007110">
    <property type="entry name" value="Ig-like_dom"/>
</dbReference>
<keyword evidence="1" id="KW-0732">Signal</keyword>
<dbReference type="GO" id="GO:0007165">
    <property type="term" value="P:signal transduction"/>
    <property type="evidence" value="ECO:0007669"/>
    <property type="project" value="TreeGrafter"/>
</dbReference>
<reference evidence="6" key="3">
    <citation type="submission" date="2025-09" db="UniProtKB">
        <authorList>
            <consortium name="Ensembl"/>
        </authorList>
    </citation>
    <scope>IDENTIFICATION</scope>
</reference>
<dbReference type="GO" id="GO:0002682">
    <property type="term" value="P:regulation of immune system process"/>
    <property type="evidence" value="ECO:0007669"/>
    <property type="project" value="TreeGrafter"/>
</dbReference>
<name>A0A8C8W4A6_PERMB</name>
<dbReference type="GO" id="GO:1990782">
    <property type="term" value="F:protein tyrosine kinase binding"/>
    <property type="evidence" value="ECO:0007669"/>
    <property type="project" value="TreeGrafter"/>
</dbReference>
<dbReference type="SMART" id="SM00409">
    <property type="entry name" value="IG"/>
    <property type="match status" value="3"/>
</dbReference>
<keyword evidence="3" id="KW-0393">Immunoglobulin domain</keyword>
<evidence type="ECO:0000256" key="1">
    <source>
        <dbReference type="ARBA" id="ARBA00022729"/>
    </source>
</evidence>
<dbReference type="InterPro" id="IPR003598">
    <property type="entry name" value="Ig_sub2"/>
</dbReference>
<dbReference type="InterPro" id="IPR013783">
    <property type="entry name" value="Ig-like_fold"/>
</dbReference>
<dbReference type="Gene3D" id="2.60.40.10">
    <property type="entry name" value="Immunoglobulins"/>
    <property type="match status" value="3"/>
</dbReference>
<accession>A0A8C8W4A6</accession>
<sequence>MPSLSLPPERYSSVLTIWNIPSAAAPAIEAVPPTVLEGKNVLLLAHNLPDNLSAYHWFKGKEPLDKDLIIMHEIKSQETKQGKLHSGRETLYPNGSLMLQNVTLKQSGIYNLNIRSETPSPASTLWRAQTLQLSSQVRKSVLPPHPVQVTPRAQSPEPQAPVCGEKGPPLYVSSTTQIILFSVVYTAQLSKPSIRSNGTTAVEGQDTVEITCDPPFLKTTYTWRLNGKELPGDTNVSLSQGNTTLTLLKVSRHLKGRYECKVQNPLGVFRSNPFTLDVFYGPDNPQIFPPDKYFEEGKNLWLSCQATSHPKAQYSWNVNGEHWSSRQDIFIHKVNMSNSGLYTCHVNNPTTGRNDFKVKEITIVGKWLLVTSEPDSGVQSNFL</sequence>
<dbReference type="CDD" id="cd05774">
    <property type="entry name" value="IgV_CEACAM_D1"/>
    <property type="match status" value="1"/>
</dbReference>
<dbReference type="Proteomes" id="UP000694547">
    <property type="component" value="Chromosome 1"/>
</dbReference>
<dbReference type="PROSITE" id="PS50835">
    <property type="entry name" value="IG_LIKE"/>
    <property type="match status" value="2"/>
</dbReference>
<proteinExistence type="inferred from homology"/>
<dbReference type="Pfam" id="PF07686">
    <property type="entry name" value="V-set"/>
    <property type="match status" value="1"/>
</dbReference>
<evidence type="ECO:0000259" key="5">
    <source>
        <dbReference type="PROSITE" id="PS50835"/>
    </source>
</evidence>
<dbReference type="GO" id="GO:0009986">
    <property type="term" value="C:cell surface"/>
    <property type="evidence" value="ECO:0007669"/>
    <property type="project" value="TreeGrafter"/>
</dbReference>
<dbReference type="InterPro" id="IPR036179">
    <property type="entry name" value="Ig-like_dom_sf"/>
</dbReference>
<dbReference type="Pfam" id="PF13895">
    <property type="entry name" value="Ig_2"/>
    <property type="match status" value="2"/>
</dbReference>
<evidence type="ECO:0000256" key="3">
    <source>
        <dbReference type="ARBA" id="ARBA00023319"/>
    </source>
</evidence>
<comment type="similarity">
    <text evidence="4">Belongs to the immunoglobulin superfamily. CEA family.</text>
</comment>
<evidence type="ECO:0000256" key="4">
    <source>
        <dbReference type="ARBA" id="ARBA00038222"/>
    </source>
</evidence>
<dbReference type="InterPro" id="IPR013106">
    <property type="entry name" value="Ig_V-set"/>
</dbReference>
<keyword evidence="7" id="KW-1185">Reference proteome</keyword>
<feature type="domain" description="Ig-like" evidence="5">
    <location>
        <begin position="285"/>
        <end position="362"/>
    </location>
</feature>
<dbReference type="GeneTree" id="ENSGT01100000263479"/>
<dbReference type="SMART" id="SM00408">
    <property type="entry name" value="IGc2"/>
    <property type="match status" value="2"/>
</dbReference>
<organism evidence="6 7">
    <name type="scientific">Peromyscus maniculatus bairdii</name>
    <name type="common">Prairie deer mouse</name>
    <dbReference type="NCBI Taxonomy" id="230844"/>
    <lineage>
        <taxon>Eukaryota</taxon>
        <taxon>Metazoa</taxon>
        <taxon>Chordata</taxon>
        <taxon>Craniata</taxon>
        <taxon>Vertebrata</taxon>
        <taxon>Euteleostomi</taxon>
        <taxon>Mammalia</taxon>
        <taxon>Eutheria</taxon>
        <taxon>Euarchontoglires</taxon>
        <taxon>Glires</taxon>
        <taxon>Rodentia</taxon>
        <taxon>Myomorpha</taxon>
        <taxon>Muroidea</taxon>
        <taxon>Cricetidae</taxon>
        <taxon>Neotominae</taxon>
        <taxon>Peromyscus</taxon>
    </lineage>
</organism>
<keyword evidence="2" id="KW-0325">Glycoprotein</keyword>
<dbReference type="SUPFAM" id="SSF48726">
    <property type="entry name" value="Immunoglobulin"/>
    <property type="match status" value="3"/>
</dbReference>
<dbReference type="InterPro" id="IPR050831">
    <property type="entry name" value="CEA_cell_adhesion"/>
</dbReference>
<evidence type="ECO:0000256" key="2">
    <source>
        <dbReference type="ARBA" id="ARBA00023180"/>
    </source>
</evidence>
<reference evidence="6" key="2">
    <citation type="submission" date="2025-08" db="UniProtKB">
        <authorList>
            <consortium name="Ensembl"/>
        </authorList>
    </citation>
    <scope>IDENTIFICATION</scope>
</reference>
<dbReference type="Ensembl" id="ENSPEMT00000036434.1">
    <property type="protein sequence ID" value="ENSPEMP00000035480.1"/>
    <property type="gene ID" value="ENSPEMG00000029955.1"/>
</dbReference>
<dbReference type="PANTHER" id="PTHR44427:SF1">
    <property type="entry name" value="CARCINOEMBRYONIC ANTIGEN-RELATED CELL ADHESION MOLECULE 1"/>
    <property type="match status" value="1"/>
</dbReference>
<evidence type="ECO:0000313" key="7">
    <source>
        <dbReference type="Proteomes" id="UP000694547"/>
    </source>
</evidence>
<dbReference type="GO" id="GO:0005886">
    <property type="term" value="C:plasma membrane"/>
    <property type="evidence" value="ECO:0007669"/>
    <property type="project" value="TreeGrafter"/>
</dbReference>
<dbReference type="PANTHER" id="PTHR44427">
    <property type="entry name" value="CARCINOEMBRYONIC ANTIGEN-RELATED CELL ADHESION MOLECULE 19"/>
    <property type="match status" value="1"/>
</dbReference>
<reference evidence="6 7" key="1">
    <citation type="submission" date="2018-10" db="EMBL/GenBank/DDBJ databases">
        <title>Improved assembly of the deer mouse Peromyscus maniculatus genome.</title>
        <authorList>
            <person name="Lassance J.-M."/>
            <person name="Hoekstra H.E."/>
        </authorList>
    </citation>
    <scope>NUCLEOTIDE SEQUENCE [LARGE SCALE GENOMIC DNA]</scope>
</reference>
<protein>
    <submittedName>
        <fullName evidence="6">Predicted gene 5893</fullName>
    </submittedName>
</protein>
<evidence type="ECO:0000313" key="6">
    <source>
        <dbReference type="Ensembl" id="ENSPEMP00000035480.1"/>
    </source>
</evidence>
<dbReference type="InterPro" id="IPR003599">
    <property type="entry name" value="Ig_sub"/>
</dbReference>